<comment type="caution">
    <text evidence="2">The sequence shown here is derived from an EMBL/GenBank/DDBJ whole genome shotgun (WGS) entry which is preliminary data.</text>
</comment>
<sequence length="594" mass="66818">MDPPLLQCIICPGQPRFSDTSHLLTHISSKAHLSHYFKLQVRSHQEDGAVELLIQYDEWFNTNNLAQLLSNRNTSKEDKRKKRKTTVQLTTADRRAPSRTYLRVDAVDPSPRAILPVSDCLDPRLVDDYGNVKQELDSQGPSVSCYYTQAGSAAADTDMVSSAALGTGSSQHVDTAKPDQWSEYVSYNTNGENPNAALPVTPEASRIRFRHNDMPWRMGSEASDAFIDAGGRTEPLEGTEADKERADEMARLKGVLWPGMDIFDSATQQMRRKRNQKKDGNVLKMMEKTSSQVEPTEFIFSPMGTLQKQRVISGNVDDDSPLKGETPIPKGRQPRSRMRTRRNALRQTDSNRPRAHDRKGTKNTTPKISHDVEDDWHENSPTPARPFARIASLKPSYTVEDDEFVLSTKAFGKRARKGFAVFADDDQDKQTFKDQRTISGPPRETLTPARLVLDSKSTTNDHGHKADHYTLDKENIEPILSSQGRIDLHSWNNSPFLKRWDSNDAVYSRYFFNEPTIPGLGQGVDHERHRYRSNPLLAPSAQTDFYDDDNPFEVNVSVGNTGWAAVTRCASSEATVSEEDHHELARLYLTGNAD</sequence>
<gene>
    <name evidence="2" type="ORF">PENDEC_c004G06826</name>
</gene>
<feature type="compositionally biased region" description="Basic and acidic residues" evidence="1">
    <location>
        <begin position="349"/>
        <end position="360"/>
    </location>
</feature>
<dbReference type="OMA" id="MRKKRNQ"/>
<dbReference type="AlphaFoldDB" id="A0A1V6PHS5"/>
<name>A0A1V6PHS5_PENDC</name>
<keyword evidence="3" id="KW-1185">Reference proteome</keyword>
<dbReference type="Proteomes" id="UP000191522">
    <property type="component" value="Unassembled WGS sequence"/>
</dbReference>
<protein>
    <submittedName>
        <fullName evidence="2">Uncharacterized protein</fullName>
    </submittedName>
</protein>
<dbReference type="EMBL" id="MDYL01000004">
    <property type="protein sequence ID" value="OQD76549.1"/>
    <property type="molecule type" value="Genomic_DNA"/>
</dbReference>
<evidence type="ECO:0000313" key="3">
    <source>
        <dbReference type="Proteomes" id="UP000191522"/>
    </source>
</evidence>
<feature type="compositionally biased region" description="Basic residues" evidence="1">
    <location>
        <begin position="332"/>
        <end position="344"/>
    </location>
</feature>
<reference evidence="3" key="1">
    <citation type="journal article" date="2017" name="Nat. Microbiol.">
        <title>Global analysis of biosynthetic gene clusters reveals vast potential of secondary metabolite production in Penicillium species.</title>
        <authorList>
            <person name="Nielsen J.C."/>
            <person name="Grijseels S."/>
            <person name="Prigent S."/>
            <person name="Ji B."/>
            <person name="Dainat J."/>
            <person name="Nielsen K.F."/>
            <person name="Frisvad J.C."/>
            <person name="Workman M."/>
            <person name="Nielsen J."/>
        </authorList>
    </citation>
    <scope>NUCLEOTIDE SEQUENCE [LARGE SCALE GENOMIC DNA]</scope>
    <source>
        <strain evidence="3">IBT 11843</strain>
    </source>
</reference>
<dbReference type="STRING" id="69771.A0A1V6PHS5"/>
<proteinExistence type="predicted"/>
<organism evidence="2 3">
    <name type="scientific">Penicillium decumbens</name>
    <dbReference type="NCBI Taxonomy" id="69771"/>
    <lineage>
        <taxon>Eukaryota</taxon>
        <taxon>Fungi</taxon>
        <taxon>Dikarya</taxon>
        <taxon>Ascomycota</taxon>
        <taxon>Pezizomycotina</taxon>
        <taxon>Eurotiomycetes</taxon>
        <taxon>Eurotiomycetidae</taxon>
        <taxon>Eurotiales</taxon>
        <taxon>Aspergillaceae</taxon>
        <taxon>Penicillium</taxon>
    </lineage>
</organism>
<evidence type="ECO:0000256" key="1">
    <source>
        <dbReference type="SAM" id="MobiDB-lite"/>
    </source>
</evidence>
<dbReference type="OrthoDB" id="5428259at2759"/>
<accession>A0A1V6PHS5</accession>
<feature type="region of interest" description="Disordered" evidence="1">
    <location>
        <begin position="312"/>
        <end position="387"/>
    </location>
</feature>
<evidence type="ECO:0000313" key="2">
    <source>
        <dbReference type="EMBL" id="OQD76549.1"/>
    </source>
</evidence>